<dbReference type="RefSeq" id="WP_055242692.1">
    <property type="nucleotide sequence ID" value="NZ_CP071249.1"/>
</dbReference>
<dbReference type="GO" id="GO:0003700">
    <property type="term" value="F:DNA-binding transcription factor activity"/>
    <property type="evidence" value="ECO:0007669"/>
    <property type="project" value="TreeGrafter"/>
</dbReference>
<dbReference type="Proteomes" id="UP001058016">
    <property type="component" value="Chromosome"/>
</dbReference>
<evidence type="ECO:0000256" key="1">
    <source>
        <dbReference type="ARBA" id="ARBA00023125"/>
    </source>
</evidence>
<dbReference type="EMBL" id="CP071249">
    <property type="protein sequence ID" value="UUF04896.1"/>
    <property type="molecule type" value="Genomic_DNA"/>
</dbReference>
<protein>
    <recommendedName>
        <fullName evidence="3">HTH-type transcriptional regulator NsrR</fullName>
    </recommendedName>
</protein>
<evidence type="ECO:0000313" key="5">
    <source>
        <dbReference type="EMBL" id="UUF08438.1"/>
    </source>
</evidence>
<dbReference type="EMBL" id="CP071250">
    <property type="protein sequence ID" value="UUF08438.1"/>
    <property type="molecule type" value="Genomic_DNA"/>
</dbReference>
<evidence type="ECO:0000313" key="4">
    <source>
        <dbReference type="EMBL" id="UUF04896.1"/>
    </source>
</evidence>
<reference evidence="5 6" key="1">
    <citation type="submission" date="2021-03" db="EMBL/GenBank/DDBJ databases">
        <title>Comparative Genomics and Metabolomics in the genus Turicibacter.</title>
        <authorList>
            <person name="Maki J."/>
            <person name="Looft T."/>
        </authorList>
    </citation>
    <scope>NUCLEOTIDE SEQUENCE</scope>
    <source>
        <strain evidence="5">ISU324</strain>
        <strain evidence="4 6">MMM721</strain>
    </source>
</reference>
<name>A0A9Q9CRI2_9FIRM</name>
<evidence type="ECO:0000256" key="3">
    <source>
        <dbReference type="ARBA" id="ARBA00040173"/>
    </source>
</evidence>
<dbReference type="InterPro" id="IPR036390">
    <property type="entry name" value="WH_DNA-bd_sf"/>
</dbReference>
<dbReference type="SUPFAM" id="SSF46785">
    <property type="entry name" value="Winged helix' DNA-binding domain"/>
    <property type="match status" value="1"/>
</dbReference>
<evidence type="ECO:0000313" key="7">
    <source>
        <dbReference type="Proteomes" id="UP001058072"/>
    </source>
</evidence>
<comment type="cofactor">
    <cofactor evidence="2">
        <name>[2Fe-2S] cluster</name>
        <dbReference type="ChEBI" id="CHEBI:190135"/>
    </cofactor>
</comment>
<dbReference type="NCBIfam" id="TIGR00738">
    <property type="entry name" value="rrf2_super"/>
    <property type="match status" value="1"/>
</dbReference>
<dbReference type="AlphaFoldDB" id="A0A9Q9CRI2"/>
<accession>A0A9Q9CRI2</accession>
<dbReference type="GO" id="GO:0005829">
    <property type="term" value="C:cytosol"/>
    <property type="evidence" value="ECO:0007669"/>
    <property type="project" value="TreeGrafter"/>
</dbReference>
<evidence type="ECO:0000256" key="2">
    <source>
        <dbReference type="ARBA" id="ARBA00034078"/>
    </source>
</evidence>
<evidence type="ECO:0000313" key="6">
    <source>
        <dbReference type="Proteomes" id="UP001058016"/>
    </source>
</evidence>
<dbReference type="Pfam" id="PF02082">
    <property type="entry name" value="Rrf2"/>
    <property type="match status" value="1"/>
</dbReference>
<proteinExistence type="predicted"/>
<organism evidence="5 7">
    <name type="scientific">Turicibacter bilis</name>
    <dbReference type="NCBI Taxonomy" id="2735723"/>
    <lineage>
        <taxon>Bacteria</taxon>
        <taxon>Bacillati</taxon>
        <taxon>Bacillota</taxon>
        <taxon>Erysipelotrichia</taxon>
        <taxon>Erysipelotrichales</taxon>
        <taxon>Turicibacteraceae</taxon>
        <taxon>Turicibacter</taxon>
    </lineage>
</organism>
<keyword evidence="6" id="KW-1185">Reference proteome</keyword>
<dbReference type="PROSITE" id="PS51197">
    <property type="entry name" value="HTH_RRF2_2"/>
    <property type="match status" value="1"/>
</dbReference>
<dbReference type="Gene3D" id="1.10.10.10">
    <property type="entry name" value="Winged helix-like DNA-binding domain superfamily/Winged helix DNA-binding domain"/>
    <property type="match status" value="1"/>
</dbReference>
<dbReference type="PANTHER" id="PTHR33221:SF4">
    <property type="entry name" value="HTH-TYPE TRANSCRIPTIONAL REPRESSOR NSRR"/>
    <property type="match status" value="1"/>
</dbReference>
<gene>
    <name evidence="4" type="ORF">J0J69_06950</name>
    <name evidence="5" type="ORF">J0J70_12860</name>
</gene>
<keyword evidence="1" id="KW-0238">DNA-binding</keyword>
<dbReference type="GO" id="GO:0003677">
    <property type="term" value="F:DNA binding"/>
    <property type="evidence" value="ECO:0007669"/>
    <property type="project" value="UniProtKB-KW"/>
</dbReference>
<dbReference type="InterPro" id="IPR036388">
    <property type="entry name" value="WH-like_DNA-bd_sf"/>
</dbReference>
<dbReference type="InterPro" id="IPR000944">
    <property type="entry name" value="Tscrpt_reg_Rrf2"/>
</dbReference>
<dbReference type="PANTHER" id="PTHR33221">
    <property type="entry name" value="WINGED HELIX-TURN-HELIX TRANSCRIPTIONAL REGULATOR, RRF2 FAMILY"/>
    <property type="match status" value="1"/>
</dbReference>
<sequence length="131" mass="14682">MQLSKFSDYSFRALIYLAHHSDELCTVDELAKALNTSEHHMKKVIHHLGKTDYIISIKGRAGGLKLGLKPSEINLGDLLKVTEDNMNIVECFSKPESCPLMSSGCKLKHISSQALNQFIKEFSKYTLADLL</sequence>
<dbReference type="Proteomes" id="UP001058072">
    <property type="component" value="Chromosome"/>
</dbReference>